<comment type="function">
    <text evidence="7">Essential cell division protein. May link together the upstream cell division proteins, which are predominantly cytoplasmic, with the downstream cell division proteins, which are predominantly periplasmic.</text>
</comment>
<keyword evidence="6 7" id="KW-0131">Cell cycle</keyword>
<organism evidence="9 10">
    <name type="scientific">Rhodanobacter caeni</name>
    <dbReference type="NCBI Taxonomy" id="657654"/>
    <lineage>
        <taxon>Bacteria</taxon>
        <taxon>Pseudomonadati</taxon>
        <taxon>Pseudomonadota</taxon>
        <taxon>Gammaproteobacteria</taxon>
        <taxon>Lysobacterales</taxon>
        <taxon>Rhodanobacteraceae</taxon>
        <taxon>Rhodanobacter</taxon>
    </lineage>
</organism>
<feature type="compositionally biased region" description="Pro residues" evidence="8">
    <location>
        <begin position="100"/>
        <end position="113"/>
    </location>
</feature>
<evidence type="ECO:0000313" key="10">
    <source>
        <dbReference type="Proteomes" id="UP001500657"/>
    </source>
</evidence>
<sequence>MLRWVALILIVMLVGLQLKLWSGSGGVREVDTLRTSLKKQTDENARLLQRNQALAADVLDLKQGEQAVEARARNELGLIKPGETFYQVDERPATAASVSLPPPPPAAPPAGAQ</sequence>
<protein>
    <recommendedName>
        <fullName evidence="7">Cell division protein FtsB</fullName>
    </recommendedName>
</protein>
<keyword evidence="1 7" id="KW-1003">Cell membrane</keyword>
<dbReference type="InterPro" id="IPR007060">
    <property type="entry name" value="FtsL/DivIC"/>
</dbReference>
<evidence type="ECO:0000256" key="3">
    <source>
        <dbReference type="ARBA" id="ARBA00022692"/>
    </source>
</evidence>
<name>A0ABN0UUP9_9GAMM</name>
<gene>
    <name evidence="7" type="primary">ftsB</name>
    <name evidence="9" type="ORF">GCM10009126_29480</name>
</gene>
<dbReference type="Pfam" id="PF04977">
    <property type="entry name" value="DivIC"/>
    <property type="match status" value="1"/>
</dbReference>
<dbReference type="NCBIfam" id="NF002058">
    <property type="entry name" value="PRK00888.1"/>
    <property type="match status" value="1"/>
</dbReference>
<evidence type="ECO:0000256" key="1">
    <source>
        <dbReference type="ARBA" id="ARBA00022475"/>
    </source>
</evidence>
<keyword evidence="7" id="KW-0175">Coiled coil</keyword>
<dbReference type="InterPro" id="IPR023081">
    <property type="entry name" value="Cell_div_FtsB"/>
</dbReference>
<comment type="subcellular location">
    <subcellularLocation>
        <location evidence="7">Cell inner membrane</location>
        <topology evidence="7">Single-pass type II membrane protein</topology>
    </subcellularLocation>
    <text evidence="7">Localizes to the division septum.</text>
</comment>
<comment type="subunit">
    <text evidence="7">Part of a complex composed of FtsB, FtsL and FtsQ.</text>
</comment>
<dbReference type="PANTHER" id="PTHR37485">
    <property type="entry name" value="CELL DIVISION PROTEIN FTSB"/>
    <property type="match status" value="1"/>
</dbReference>
<keyword evidence="10" id="KW-1185">Reference proteome</keyword>
<comment type="caution">
    <text evidence="9">The sequence shown here is derived from an EMBL/GenBank/DDBJ whole genome shotgun (WGS) entry which is preliminary data.</text>
</comment>
<evidence type="ECO:0000256" key="4">
    <source>
        <dbReference type="ARBA" id="ARBA00022989"/>
    </source>
</evidence>
<feature type="topological domain" description="Periplasmic" evidence="7">
    <location>
        <begin position="23"/>
        <end position="113"/>
    </location>
</feature>
<keyword evidence="7" id="KW-0997">Cell inner membrane</keyword>
<evidence type="ECO:0000256" key="8">
    <source>
        <dbReference type="SAM" id="MobiDB-lite"/>
    </source>
</evidence>
<dbReference type="RefSeq" id="WP_343883561.1">
    <property type="nucleotide sequence ID" value="NZ_BAAAFO010000004.1"/>
</dbReference>
<dbReference type="PANTHER" id="PTHR37485:SF1">
    <property type="entry name" value="CELL DIVISION PROTEIN FTSB"/>
    <property type="match status" value="1"/>
</dbReference>
<comment type="similarity">
    <text evidence="7">Belongs to the FtsB family.</text>
</comment>
<evidence type="ECO:0000313" key="9">
    <source>
        <dbReference type="EMBL" id="GAA0262004.1"/>
    </source>
</evidence>
<feature type="region of interest" description="Disordered" evidence="8">
    <location>
        <begin position="91"/>
        <end position="113"/>
    </location>
</feature>
<keyword evidence="2 7" id="KW-0132">Cell division</keyword>
<evidence type="ECO:0000256" key="5">
    <source>
        <dbReference type="ARBA" id="ARBA00023136"/>
    </source>
</evidence>
<proteinExistence type="inferred from homology"/>
<dbReference type="EMBL" id="BAAAFO010000004">
    <property type="protein sequence ID" value="GAA0262004.1"/>
    <property type="molecule type" value="Genomic_DNA"/>
</dbReference>
<evidence type="ECO:0000256" key="2">
    <source>
        <dbReference type="ARBA" id="ARBA00022618"/>
    </source>
</evidence>
<evidence type="ECO:0000256" key="6">
    <source>
        <dbReference type="ARBA" id="ARBA00023306"/>
    </source>
</evidence>
<feature type="topological domain" description="Cytoplasmic" evidence="7">
    <location>
        <begin position="1"/>
        <end position="4"/>
    </location>
</feature>
<dbReference type="HAMAP" id="MF_00599">
    <property type="entry name" value="FtsB"/>
    <property type="match status" value="1"/>
</dbReference>
<reference evidence="9 10" key="1">
    <citation type="journal article" date="2019" name="Int. J. Syst. Evol. Microbiol.">
        <title>The Global Catalogue of Microorganisms (GCM) 10K type strain sequencing project: providing services to taxonomists for standard genome sequencing and annotation.</title>
        <authorList>
            <consortium name="The Broad Institute Genomics Platform"/>
            <consortium name="The Broad Institute Genome Sequencing Center for Infectious Disease"/>
            <person name="Wu L."/>
            <person name="Ma J."/>
        </authorList>
    </citation>
    <scope>NUCLEOTIDE SEQUENCE [LARGE SCALE GENOMIC DNA]</scope>
    <source>
        <strain evidence="9 10">JCM 16242</strain>
    </source>
</reference>
<dbReference type="Proteomes" id="UP001500657">
    <property type="component" value="Unassembled WGS sequence"/>
</dbReference>
<keyword evidence="3 7" id="KW-0812">Transmembrane</keyword>
<keyword evidence="5 7" id="KW-0472">Membrane</keyword>
<feature type="coiled-coil region" evidence="7">
    <location>
        <begin position="30"/>
        <end position="57"/>
    </location>
</feature>
<keyword evidence="4 7" id="KW-1133">Transmembrane helix</keyword>
<evidence type="ECO:0000256" key="7">
    <source>
        <dbReference type="HAMAP-Rule" id="MF_00599"/>
    </source>
</evidence>
<accession>A0ABN0UUP9</accession>